<dbReference type="InterPro" id="IPR049874">
    <property type="entry name" value="ROK_cs"/>
</dbReference>
<dbReference type="Pfam" id="PF00480">
    <property type="entry name" value="ROK"/>
    <property type="match status" value="1"/>
</dbReference>
<dbReference type="Gene3D" id="3.30.420.40">
    <property type="match status" value="2"/>
</dbReference>
<name>A0ABX0Y3N3_9ACTN</name>
<accession>A0ABX0Y3N3</accession>
<dbReference type="SUPFAM" id="SSF46785">
    <property type="entry name" value="Winged helix' DNA-binding domain"/>
    <property type="match status" value="1"/>
</dbReference>
<dbReference type="EMBL" id="JAATVY010000024">
    <property type="protein sequence ID" value="NJC72996.1"/>
    <property type="molecule type" value="Genomic_DNA"/>
</dbReference>
<dbReference type="RefSeq" id="WP_167927900.1">
    <property type="nucleotide sequence ID" value="NZ_JAATVY010000024.1"/>
</dbReference>
<organism evidence="2 3">
    <name type="scientific">Planosporangium thailandense</name>
    <dbReference type="NCBI Taxonomy" id="765197"/>
    <lineage>
        <taxon>Bacteria</taxon>
        <taxon>Bacillati</taxon>
        <taxon>Actinomycetota</taxon>
        <taxon>Actinomycetes</taxon>
        <taxon>Micromonosporales</taxon>
        <taxon>Micromonosporaceae</taxon>
        <taxon>Planosporangium</taxon>
    </lineage>
</organism>
<dbReference type="PANTHER" id="PTHR18964:SF149">
    <property type="entry name" value="BIFUNCTIONAL UDP-N-ACETYLGLUCOSAMINE 2-EPIMERASE_N-ACETYLMANNOSAMINE KINASE"/>
    <property type="match status" value="1"/>
</dbReference>
<dbReference type="SUPFAM" id="SSF53067">
    <property type="entry name" value="Actin-like ATPase domain"/>
    <property type="match status" value="1"/>
</dbReference>
<dbReference type="InterPro" id="IPR036390">
    <property type="entry name" value="WH_DNA-bd_sf"/>
</dbReference>
<dbReference type="Proteomes" id="UP000722989">
    <property type="component" value="Unassembled WGS sequence"/>
</dbReference>
<dbReference type="PROSITE" id="PS01125">
    <property type="entry name" value="ROK"/>
    <property type="match status" value="1"/>
</dbReference>
<comment type="similarity">
    <text evidence="1">Belongs to the ROK (NagC/XylR) family.</text>
</comment>
<dbReference type="InterPro" id="IPR036388">
    <property type="entry name" value="WH-like_DNA-bd_sf"/>
</dbReference>
<comment type="caution">
    <text evidence="2">The sequence shown here is derived from an EMBL/GenBank/DDBJ whole genome shotgun (WGS) entry which is preliminary data.</text>
</comment>
<evidence type="ECO:0000313" key="3">
    <source>
        <dbReference type="Proteomes" id="UP000722989"/>
    </source>
</evidence>
<reference evidence="2 3" key="1">
    <citation type="submission" date="2020-03" db="EMBL/GenBank/DDBJ databases">
        <title>WGS of the type strain of Planosporangium spp.</title>
        <authorList>
            <person name="Thawai C."/>
        </authorList>
    </citation>
    <scope>NUCLEOTIDE SEQUENCE [LARGE SCALE GENOMIC DNA]</scope>
    <source>
        <strain evidence="2 3">TBRC 5610</strain>
    </source>
</reference>
<dbReference type="PANTHER" id="PTHR18964">
    <property type="entry name" value="ROK (REPRESSOR, ORF, KINASE) FAMILY"/>
    <property type="match status" value="1"/>
</dbReference>
<dbReference type="Gene3D" id="1.10.10.10">
    <property type="entry name" value="Winged helix-like DNA-binding domain superfamily/Winged helix DNA-binding domain"/>
    <property type="match status" value="1"/>
</dbReference>
<proteinExistence type="inferred from homology"/>
<protein>
    <submittedName>
        <fullName evidence="2">ROK family transcriptional regulator</fullName>
    </submittedName>
</protein>
<evidence type="ECO:0000313" key="2">
    <source>
        <dbReference type="EMBL" id="NJC72996.1"/>
    </source>
</evidence>
<sequence length="401" mass="41337">MNSRRTTVRDVRRTNRSALLSRLFLDGPVSRLELSRLTGLSAGTVSNVTGELIDEGVVVEAGLVESDGGRPRVLLRVDPAYGYVIGVDVGPTRVRTELFDLSMRALATVDRPVGAGDPDPGTVAALVAAGVREAVAGADVAAERVLGVGIGVFGTVERGRLALVHAPTVGWDAVPLEALIRAGTDLPLFIDNGAKTLGQAEMWFGAGRGARHAVFALVGSGVGAAIVTDGTTYQGTSSSAGEWGHTAIVYGGRPCRCGGRGCLEAYVGAQSLLDRYGAELPGDEEARLAALIDAADRSAAADRLLDETAGYLGVGIANLVNLFNPERIVLGGWAGLALGTRLLPRIREVAAAQALAHPFSEAAIELSRLGPDAVAMGAATLPIAELVARGGSRPPVQASSR</sequence>
<dbReference type="Pfam" id="PF13412">
    <property type="entry name" value="HTH_24"/>
    <property type="match status" value="1"/>
</dbReference>
<evidence type="ECO:0000256" key="1">
    <source>
        <dbReference type="ARBA" id="ARBA00006479"/>
    </source>
</evidence>
<keyword evidence="3" id="KW-1185">Reference proteome</keyword>
<dbReference type="InterPro" id="IPR000600">
    <property type="entry name" value="ROK"/>
</dbReference>
<gene>
    <name evidence="2" type="ORF">HC031_25240</name>
</gene>
<dbReference type="InterPro" id="IPR043129">
    <property type="entry name" value="ATPase_NBD"/>
</dbReference>